<reference evidence="3 4" key="1">
    <citation type="journal article" date="2019" name="Nat. Microbiol.">
        <title>Mediterranean grassland soil C-N compound turnover is dependent on rainfall and depth, and is mediated by genomically divergent microorganisms.</title>
        <authorList>
            <person name="Diamond S."/>
            <person name="Andeer P.F."/>
            <person name="Li Z."/>
            <person name="Crits-Christoph A."/>
            <person name="Burstein D."/>
            <person name="Anantharaman K."/>
            <person name="Lane K.R."/>
            <person name="Thomas B.C."/>
            <person name="Pan C."/>
            <person name="Northen T.R."/>
            <person name="Banfield J.F."/>
        </authorList>
    </citation>
    <scope>NUCLEOTIDE SEQUENCE [LARGE SCALE GENOMIC DNA]</scope>
    <source>
        <strain evidence="3">WS_11</strain>
    </source>
</reference>
<comment type="caution">
    <text evidence="3">The sequence shown here is derived from an EMBL/GenBank/DDBJ whole genome shotgun (WGS) entry which is preliminary data.</text>
</comment>
<dbReference type="SUPFAM" id="SSF46785">
    <property type="entry name" value="Winged helix' DNA-binding domain"/>
    <property type="match status" value="1"/>
</dbReference>
<dbReference type="EMBL" id="VBPB01000067">
    <property type="protein sequence ID" value="TMQ73491.1"/>
    <property type="molecule type" value="Genomic_DNA"/>
</dbReference>
<dbReference type="PANTHER" id="PTHR45128">
    <property type="entry name" value="METHYLTRANSFERASE TYPE 11"/>
    <property type="match status" value="1"/>
</dbReference>
<feature type="domain" description="S-adenosylmethionine-dependent methyltransferase Rv2258c-like winged HTH" evidence="2">
    <location>
        <begin position="32"/>
        <end position="92"/>
    </location>
</feature>
<dbReference type="Pfam" id="PF21320">
    <property type="entry name" value="WHD_Rv2258c"/>
    <property type="match status" value="1"/>
</dbReference>
<accession>A0A538UC62</accession>
<evidence type="ECO:0000259" key="2">
    <source>
        <dbReference type="Pfam" id="PF21320"/>
    </source>
</evidence>
<dbReference type="InterPro" id="IPR036388">
    <property type="entry name" value="WH-like_DNA-bd_sf"/>
</dbReference>
<dbReference type="AlphaFoldDB" id="A0A538UC62"/>
<protein>
    <recommendedName>
        <fullName evidence="2">S-adenosylmethionine-dependent methyltransferase Rv2258c-like winged HTH domain-containing protein</fullName>
    </recommendedName>
</protein>
<name>A0A538UC62_UNCEI</name>
<evidence type="ECO:0000313" key="4">
    <source>
        <dbReference type="Proteomes" id="UP000319771"/>
    </source>
</evidence>
<dbReference type="InterPro" id="IPR036390">
    <property type="entry name" value="WH_DNA-bd_sf"/>
</dbReference>
<dbReference type="Gene3D" id="1.10.10.10">
    <property type="entry name" value="Winged helix-like DNA-binding domain superfamily/Winged helix DNA-binding domain"/>
    <property type="match status" value="1"/>
</dbReference>
<sequence>MTTHESVDGGQANDRLTQRHDRDRHSRIELVLAELGTRLGLFEELANHGPETCPELAARTGLDEGYVYEWLAAMSERSYLEYDVRTRRFALVRFRLPGGLPQQHDPPRQR</sequence>
<dbReference type="Proteomes" id="UP000319771">
    <property type="component" value="Unassembled WGS sequence"/>
</dbReference>
<evidence type="ECO:0000313" key="3">
    <source>
        <dbReference type="EMBL" id="TMQ73491.1"/>
    </source>
</evidence>
<dbReference type="InterPro" id="IPR053173">
    <property type="entry name" value="SAM-binding_MTase"/>
</dbReference>
<proteinExistence type="predicted"/>
<evidence type="ECO:0000256" key="1">
    <source>
        <dbReference type="SAM" id="MobiDB-lite"/>
    </source>
</evidence>
<feature type="region of interest" description="Disordered" evidence="1">
    <location>
        <begin position="1"/>
        <end position="23"/>
    </location>
</feature>
<dbReference type="InterPro" id="IPR048711">
    <property type="entry name" value="WHD_Rv2258c"/>
</dbReference>
<organism evidence="3 4">
    <name type="scientific">Eiseniibacteriota bacterium</name>
    <dbReference type="NCBI Taxonomy" id="2212470"/>
    <lineage>
        <taxon>Bacteria</taxon>
        <taxon>Candidatus Eiseniibacteriota</taxon>
    </lineage>
</organism>
<gene>
    <name evidence="3" type="ORF">E6K81_04450</name>
</gene>